<evidence type="ECO:0000313" key="3">
    <source>
        <dbReference type="EMBL" id="MFC0559194.1"/>
    </source>
</evidence>
<keyword evidence="4" id="KW-1185">Reference proteome</keyword>
<dbReference type="GO" id="GO:0004332">
    <property type="term" value="F:fructose-bisphosphate aldolase activity"/>
    <property type="evidence" value="ECO:0007669"/>
    <property type="project" value="UniProtKB-EC"/>
</dbReference>
<sequence>MHLLWPLDPHTECTKRHQILCCDNIRKVAATIDAPIVLHSGSGIPDAQILEAISSGIGKINVNTENLVAYTHAVRNYLQENSKATDPRAYQGAGREAMRKL</sequence>
<dbReference type="SUPFAM" id="SSF51569">
    <property type="entry name" value="Aldolase"/>
    <property type="match status" value="1"/>
</dbReference>
<evidence type="ECO:0000256" key="1">
    <source>
        <dbReference type="ARBA" id="ARBA00001947"/>
    </source>
</evidence>
<proteinExistence type="predicted"/>
<keyword evidence="3" id="KW-0456">Lyase</keyword>
<dbReference type="InterPro" id="IPR000771">
    <property type="entry name" value="FBA_II"/>
</dbReference>
<evidence type="ECO:0000313" key="4">
    <source>
        <dbReference type="Proteomes" id="UP001589833"/>
    </source>
</evidence>
<evidence type="ECO:0000256" key="2">
    <source>
        <dbReference type="SAM" id="MobiDB-lite"/>
    </source>
</evidence>
<reference evidence="3 4" key="1">
    <citation type="submission" date="2024-09" db="EMBL/GenBank/DDBJ databases">
        <authorList>
            <person name="Sun Q."/>
            <person name="Mori K."/>
        </authorList>
    </citation>
    <scope>NUCLEOTIDE SEQUENCE [LARGE SCALE GENOMIC DNA]</scope>
    <source>
        <strain evidence="3 4">NCAIM B.02301</strain>
    </source>
</reference>
<comment type="caution">
    <text evidence="3">The sequence shown here is derived from an EMBL/GenBank/DDBJ whole genome shotgun (WGS) entry which is preliminary data.</text>
</comment>
<dbReference type="Pfam" id="PF01116">
    <property type="entry name" value="F_bP_aldolase"/>
    <property type="match status" value="1"/>
</dbReference>
<comment type="cofactor">
    <cofactor evidence="1">
        <name>Zn(2+)</name>
        <dbReference type="ChEBI" id="CHEBI:29105"/>
    </cofactor>
</comment>
<name>A0ABV6NEV0_9BACI</name>
<dbReference type="InterPro" id="IPR013785">
    <property type="entry name" value="Aldolase_TIM"/>
</dbReference>
<protein>
    <submittedName>
        <fullName evidence="3">Class II fructose-bisphosphate aldolase</fullName>
        <ecNumber evidence="3">4.1.2.13</ecNumber>
    </submittedName>
</protein>
<dbReference type="Gene3D" id="3.20.20.70">
    <property type="entry name" value="Aldolase class I"/>
    <property type="match status" value="1"/>
</dbReference>
<feature type="region of interest" description="Disordered" evidence="2">
    <location>
        <begin position="82"/>
        <end position="101"/>
    </location>
</feature>
<gene>
    <name evidence="3" type="ORF">ACFFH4_09040</name>
</gene>
<dbReference type="EMBL" id="JBHLTR010000012">
    <property type="protein sequence ID" value="MFC0559194.1"/>
    <property type="molecule type" value="Genomic_DNA"/>
</dbReference>
<dbReference type="Proteomes" id="UP001589833">
    <property type="component" value="Unassembled WGS sequence"/>
</dbReference>
<dbReference type="EC" id="4.1.2.13" evidence="3"/>
<organism evidence="3 4">
    <name type="scientific">Halalkalibacter alkalisediminis</name>
    <dbReference type="NCBI Taxonomy" id="935616"/>
    <lineage>
        <taxon>Bacteria</taxon>
        <taxon>Bacillati</taxon>
        <taxon>Bacillota</taxon>
        <taxon>Bacilli</taxon>
        <taxon>Bacillales</taxon>
        <taxon>Bacillaceae</taxon>
        <taxon>Halalkalibacter</taxon>
    </lineage>
</organism>
<accession>A0ABV6NEV0</accession>